<comment type="caution">
    <text evidence="2">The sequence shown here is derived from an EMBL/GenBank/DDBJ whole genome shotgun (WGS) entry which is preliminary data.</text>
</comment>
<evidence type="ECO:0000313" key="3">
    <source>
        <dbReference type="Proteomes" id="UP000214646"/>
    </source>
</evidence>
<dbReference type="RefSeq" id="WP_088255164.1">
    <property type="nucleotide sequence ID" value="NZ_NIDE01000005.1"/>
</dbReference>
<protein>
    <submittedName>
        <fullName evidence="2">Uncharacterized protein</fullName>
    </submittedName>
</protein>
<dbReference type="EMBL" id="NIDE01000005">
    <property type="protein sequence ID" value="OWK41953.1"/>
    <property type="molecule type" value="Genomic_DNA"/>
</dbReference>
<reference evidence="3" key="1">
    <citation type="submission" date="2017-06" db="EMBL/GenBank/DDBJ databases">
        <title>Genome analysis of Fimbriiglobus ruber SP5, the first member of the order Planctomycetales with confirmed chitinolytic capability.</title>
        <authorList>
            <person name="Ravin N.V."/>
            <person name="Rakitin A.L."/>
            <person name="Ivanova A.A."/>
            <person name="Beletsky A.V."/>
            <person name="Kulichevskaya I.S."/>
            <person name="Mardanov A.V."/>
            <person name="Dedysh S.N."/>
        </authorList>
    </citation>
    <scope>NUCLEOTIDE SEQUENCE [LARGE SCALE GENOMIC DNA]</scope>
    <source>
        <strain evidence="3">SP5</strain>
    </source>
</reference>
<proteinExistence type="predicted"/>
<keyword evidence="3" id="KW-1185">Reference proteome</keyword>
<dbReference type="OrthoDB" id="301973at2"/>
<dbReference type="AlphaFoldDB" id="A0A225DLU2"/>
<name>A0A225DLU2_9BACT</name>
<gene>
    <name evidence="2" type="ORF">FRUB_04031</name>
</gene>
<accession>A0A225DLU2</accession>
<sequence length="123" mass="14250">MSVKPGKQTHLFAQMKQADEDRRQADEGVRDQMAQELAAQMDQAEQDRRVQVLTLVDPDGTVHHYRWLTDAALNKTDADERVGMLDYWELGGPDVRHFRWITDLELTAGTVSDWPHMPPRRRP</sequence>
<dbReference type="Proteomes" id="UP000214646">
    <property type="component" value="Unassembled WGS sequence"/>
</dbReference>
<evidence type="ECO:0000256" key="1">
    <source>
        <dbReference type="SAM" id="MobiDB-lite"/>
    </source>
</evidence>
<evidence type="ECO:0000313" key="2">
    <source>
        <dbReference type="EMBL" id="OWK41953.1"/>
    </source>
</evidence>
<feature type="compositionally biased region" description="Basic and acidic residues" evidence="1">
    <location>
        <begin position="17"/>
        <end position="28"/>
    </location>
</feature>
<organism evidence="2 3">
    <name type="scientific">Fimbriiglobus ruber</name>
    <dbReference type="NCBI Taxonomy" id="1908690"/>
    <lineage>
        <taxon>Bacteria</taxon>
        <taxon>Pseudomonadati</taxon>
        <taxon>Planctomycetota</taxon>
        <taxon>Planctomycetia</taxon>
        <taxon>Gemmatales</taxon>
        <taxon>Gemmataceae</taxon>
        <taxon>Fimbriiglobus</taxon>
    </lineage>
</organism>
<feature type="region of interest" description="Disordered" evidence="1">
    <location>
        <begin position="1"/>
        <end position="28"/>
    </location>
</feature>